<keyword evidence="9 12" id="KW-0408">Iron</keyword>
<dbReference type="PRINTS" id="PR00385">
    <property type="entry name" value="P450"/>
</dbReference>
<sequence length="487" mass="55774">MDLIISSGRQSSLGDRANLPPGPSPLPIIGNFHLINMKDIYQCLTNFSKTYGPVYTLYFGSQPAVVLHGYEVIKEALIDHGEEFSGRGKFPIYEKVTKGQGLGFSRGNLWKATRHFTINTLKYMGMGKRTIENIVQEEAQWLVKELKKTNGTCLPYDPQFIMGCAPCNVICSFILQNRFDYEDKDFLSLVGKVNKCIEIISSPWCQVFNAFPILLDYCPGNHNIFFKNYACIKNYLLEKIKEHEESLDVTNPRDFIDYFLIQRSQNLEKENDNHQMNYTFEHMASVVTDLFFAGTETLSSTMRFALLLLMKYPHITAKVQEEIDHVIGRHRSPCMQNRNHMPYTNAMVHEVQRFVDLGPNGVVHEVTCDTKFRNYFIPKGTMVITSLSSVLYDSKEFPNPEKFDPGHFLDANGNFKKSDYFIPFSAGKRMCVGESLARMELFLFLTTILQNFKLKSLVDPKDIDITPICSAFSKIPPTFQMCFIPVQ</sequence>
<dbReference type="SUPFAM" id="SSF48264">
    <property type="entry name" value="Cytochrome P450"/>
    <property type="match status" value="1"/>
</dbReference>
<name>A0ABQ0FTB7_APOSI</name>
<evidence type="ECO:0000256" key="6">
    <source>
        <dbReference type="ARBA" id="ARBA00022824"/>
    </source>
</evidence>
<dbReference type="InterPro" id="IPR036396">
    <property type="entry name" value="Cyt_P450_sf"/>
</dbReference>
<evidence type="ECO:0000256" key="9">
    <source>
        <dbReference type="ARBA" id="ARBA00023004"/>
    </source>
</evidence>
<comment type="subcellular location">
    <subcellularLocation>
        <location evidence="2">Microsome membrane</location>
    </subcellularLocation>
</comment>
<evidence type="ECO:0000256" key="1">
    <source>
        <dbReference type="ARBA" id="ARBA00001971"/>
    </source>
</evidence>
<evidence type="ECO:0000256" key="5">
    <source>
        <dbReference type="ARBA" id="ARBA00022723"/>
    </source>
</evidence>
<dbReference type="PANTHER" id="PTHR24300">
    <property type="entry name" value="CYTOCHROME P450 508A4-RELATED"/>
    <property type="match status" value="1"/>
</dbReference>
<keyword evidence="11" id="KW-0472">Membrane</keyword>
<keyword evidence="8 12" id="KW-0560">Oxidoreductase</keyword>
<dbReference type="EMBL" id="BAAFST010000019">
    <property type="protein sequence ID" value="GAB1302395.1"/>
    <property type="molecule type" value="Genomic_DNA"/>
</dbReference>
<accession>A0ABQ0FTB7</accession>
<dbReference type="PANTHER" id="PTHR24300:SF140">
    <property type="entry name" value="CYTOCHROME P450 2C40-RELATED"/>
    <property type="match status" value="1"/>
</dbReference>
<dbReference type="InterPro" id="IPR002401">
    <property type="entry name" value="Cyt_P450_E_grp-I"/>
</dbReference>
<dbReference type="CDD" id="cd20665">
    <property type="entry name" value="CYP2C-like"/>
    <property type="match status" value="1"/>
</dbReference>
<evidence type="ECO:0000256" key="2">
    <source>
        <dbReference type="ARBA" id="ARBA00004524"/>
    </source>
</evidence>
<comment type="caution">
    <text evidence="13">The sequence shown here is derived from an EMBL/GenBank/DDBJ whole genome shotgun (WGS) entry which is preliminary data.</text>
</comment>
<dbReference type="Gene3D" id="1.10.630.10">
    <property type="entry name" value="Cytochrome P450"/>
    <property type="match status" value="1"/>
</dbReference>
<dbReference type="InterPro" id="IPR017972">
    <property type="entry name" value="Cyt_P450_CS"/>
</dbReference>
<organism evidence="13 14">
    <name type="scientific">Apodemus speciosus</name>
    <name type="common">Large Japanese field mouse</name>
    <dbReference type="NCBI Taxonomy" id="105296"/>
    <lineage>
        <taxon>Eukaryota</taxon>
        <taxon>Metazoa</taxon>
        <taxon>Chordata</taxon>
        <taxon>Craniata</taxon>
        <taxon>Vertebrata</taxon>
        <taxon>Euteleostomi</taxon>
        <taxon>Mammalia</taxon>
        <taxon>Eutheria</taxon>
        <taxon>Euarchontoglires</taxon>
        <taxon>Glires</taxon>
        <taxon>Rodentia</taxon>
        <taxon>Myomorpha</taxon>
        <taxon>Muroidea</taxon>
        <taxon>Muridae</taxon>
        <taxon>Murinae</taxon>
        <taxon>Apodemus</taxon>
    </lineage>
</organism>
<keyword evidence="7" id="KW-0492">Microsome</keyword>
<dbReference type="InterPro" id="IPR001128">
    <property type="entry name" value="Cyt_P450"/>
</dbReference>
<dbReference type="Pfam" id="PF00067">
    <property type="entry name" value="p450"/>
    <property type="match status" value="1"/>
</dbReference>
<dbReference type="PROSITE" id="PS00086">
    <property type="entry name" value="CYTOCHROME_P450"/>
    <property type="match status" value="1"/>
</dbReference>
<evidence type="ECO:0000313" key="14">
    <source>
        <dbReference type="Proteomes" id="UP001623349"/>
    </source>
</evidence>
<keyword evidence="14" id="KW-1185">Reference proteome</keyword>
<proteinExistence type="inferred from homology"/>
<keyword evidence="5 12" id="KW-0479">Metal-binding</keyword>
<gene>
    <name evidence="13" type="ORF">APTSU1_001763400</name>
</gene>
<dbReference type="Proteomes" id="UP001623349">
    <property type="component" value="Unassembled WGS sequence"/>
</dbReference>
<dbReference type="InterPro" id="IPR050182">
    <property type="entry name" value="Cytochrome_P450_fam2"/>
</dbReference>
<keyword evidence="4 12" id="KW-0349">Heme</keyword>
<reference evidence="13 14" key="1">
    <citation type="submission" date="2024-08" db="EMBL/GenBank/DDBJ databases">
        <title>The draft genome of Apodemus speciosus.</title>
        <authorList>
            <person name="Nabeshima K."/>
            <person name="Suzuki S."/>
            <person name="Onuma M."/>
        </authorList>
    </citation>
    <scope>NUCLEOTIDE SEQUENCE [LARGE SCALE GENOMIC DNA]</scope>
    <source>
        <strain evidence="13">IB14-021</strain>
    </source>
</reference>
<evidence type="ECO:0000256" key="10">
    <source>
        <dbReference type="ARBA" id="ARBA00023033"/>
    </source>
</evidence>
<keyword evidence="10 12" id="KW-0503">Monooxygenase</keyword>
<comment type="cofactor">
    <cofactor evidence="1">
        <name>heme</name>
        <dbReference type="ChEBI" id="CHEBI:30413"/>
    </cofactor>
</comment>
<evidence type="ECO:0000256" key="7">
    <source>
        <dbReference type="ARBA" id="ARBA00022848"/>
    </source>
</evidence>
<evidence type="ECO:0000256" key="8">
    <source>
        <dbReference type="ARBA" id="ARBA00023002"/>
    </source>
</evidence>
<evidence type="ECO:0000313" key="13">
    <source>
        <dbReference type="EMBL" id="GAB1302395.1"/>
    </source>
</evidence>
<evidence type="ECO:0000256" key="3">
    <source>
        <dbReference type="ARBA" id="ARBA00010617"/>
    </source>
</evidence>
<comment type="similarity">
    <text evidence="3 12">Belongs to the cytochrome P450 family.</text>
</comment>
<keyword evidence="6" id="KW-0256">Endoplasmic reticulum</keyword>
<evidence type="ECO:0000256" key="12">
    <source>
        <dbReference type="RuleBase" id="RU000461"/>
    </source>
</evidence>
<evidence type="ECO:0000256" key="11">
    <source>
        <dbReference type="ARBA" id="ARBA00023136"/>
    </source>
</evidence>
<evidence type="ECO:0000256" key="4">
    <source>
        <dbReference type="ARBA" id="ARBA00022617"/>
    </source>
</evidence>
<dbReference type="PRINTS" id="PR00463">
    <property type="entry name" value="EP450I"/>
</dbReference>
<protein>
    <submittedName>
        <fullName evidence="13">Cytochrome P450 2C40</fullName>
    </submittedName>
</protein>